<sequence>MWVFDATPLIYLAKVNQLQLVSNLDAQCYIPQQVHSEVVTTGLEEGYTDARRIEQCIDSGLLEVVSVDDSQLVGQLQQNPNMSDPDVAALGCAASRDAIAVMDEAYRRTAAEIEGIETRGTAYIVLLCAKQGDISVSKAREIIDSMIEAGWYCAPNLYTKLVRKLEAFEQ</sequence>
<comment type="caution">
    <text evidence="1">The sequence shown here is derived from an EMBL/GenBank/DDBJ whole genome shotgun (WGS) entry which is preliminary data.</text>
</comment>
<dbReference type="Pfam" id="PF11848">
    <property type="entry name" value="DUF3368"/>
    <property type="match status" value="1"/>
</dbReference>
<accession>M0ABR6</accession>
<keyword evidence="2" id="KW-1185">Reference proteome</keyword>
<organism evidence="1 2">
    <name type="scientific">Natrialba hulunbeirensis JCM 10989</name>
    <dbReference type="NCBI Taxonomy" id="1227493"/>
    <lineage>
        <taxon>Archaea</taxon>
        <taxon>Methanobacteriati</taxon>
        <taxon>Methanobacteriota</taxon>
        <taxon>Stenosarchaea group</taxon>
        <taxon>Halobacteria</taxon>
        <taxon>Halobacteriales</taxon>
        <taxon>Natrialbaceae</taxon>
        <taxon>Natrialba</taxon>
    </lineage>
</organism>
<dbReference type="PANTHER" id="PTHR39550">
    <property type="entry name" value="SLL0658 PROTEIN"/>
    <property type="match status" value="1"/>
</dbReference>
<dbReference type="OrthoDB" id="323844at2157"/>
<gene>
    <name evidence="1" type="ORF">C483_00150</name>
</gene>
<proteinExistence type="predicted"/>
<evidence type="ECO:0000313" key="1">
    <source>
        <dbReference type="EMBL" id="ELY96190.1"/>
    </source>
</evidence>
<reference evidence="1 2" key="1">
    <citation type="journal article" date="2014" name="PLoS Genet.">
        <title>Phylogenetically driven sequencing of extremely halophilic archaea reveals strategies for static and dynamic osmo-response.</title>
        <authorList>
            <person name="Becker E.A."/>
            <person name="Seitzer P.M."/>
            <person name="Tritt A."/>
            <person name="Larsen D."/>
            <person name="Krusor M."/>
            <person name="Yao A.I."/>
            <person name="Wu D."/>
            <person name="Madern D."/>
            <person name="Eisen J.A."/>
            <person name="Darling A.E."/>
            <person name="Facciotti M.T."/>
        </authorList>
    </citation>
    <scope>NUCLEOTIDE SEQUENCE [LARGE SCALE GENOMIC DNA]</scope>
    <source>
        <strain evidence="1 2">JCM 10989</strain>
    </source>
</reference>
<evidence type="ECO:0008006" key="3">
    <source>
        <dbReference type="Google" id="ProtNLM"/>
    </source>
</evidence>
<dbReference type="PATRIC" id="fig|1227493.4.peg.22"/>
<dbReference type="PANTHER" id="PTHR39550:SF1">
    <property type="entry name" value="SLL0658 PROTEIN"/>
    <property type="match status" value="1"/>
</dbReference>
<dbReference type="STRING" id="1227493.C483_00150"/>
<name>M0ABR6_9EURY</name>
<dbReference type="Proteomes" id="UP000011519">
    <property type="component" value="Unassembled WGS sequence"/>
</dbReference>
<evidence type="ECO:0000313" key="2">
    <source>
        <dbReference type="Proteomes" id="UP000011519"/>
    </source>
</evidence>
<dbReference type="RefSeq" id="WP_006651310.1">
    <property type="nucleotide sequence ID" value="NZ_AOIM01000002.1"/>
</dbReference>
<dbReference type="InterPro" id="IPR021799">
    <property type="entry name" value="PIN-like_prokaryotic"/>
</dbReference>
<dbReference type="AlphaFoldDB" id="M0ABR6"/>
<dbReference type="EMBL" id="AOIM01000002">
    <property type="protein sequence ID" value="ELY96190.1"/>
    <property type="molecule type" value="Genomic_DNA"/>
</dbReference>
<protein>
    <recommendedName>
        <fullName evidence="3">Nucleic acid-binding protein</fullName>
    </recommendedName>
</protein>